<reference evidence="11" key="1">
    <citation type="journal article" date="2018" name="Nat. Microbiol.">
        <title>Leveraging single-cell genomics to expand the fungal tree of life.</title>
        <authorList>
            <person name="Ahrendt S.R."/>
            <person name="Quandt C.A."/>
            <person name="Ciobanu D."/>
            <person name="Clum A."/>
            <person name="Salamov A."/>
            <person name="Andreopoulos B."/>
            <person name="Cheng J.F."/>
            <person name="Woyke T."/>
            <person name="Pelin A."/>
            <person name="Henrissat B."/>
            <person name="Reynolds N.K."/>
            <person name="Benny G.L."/>
            <person name="Smith M.E."/>
            <person name="James T.Y."/>
            <person name="Grigoriev I.V."/>
        </authorList>
    </citation>
    <scope>NUCLEOTIDE SEQUENCE [LARGE SCALE GENOMIC DNA]</scope>
    <source>
        <strain evidence="11">ATCC 52028</strain>
    </source>
</reference>
<dbReference type="PROSITE" id="PS51184">
    <property type="entry name" value="JMJC"/>
    <property type="match status" value="1"/>
</dbReference>
<feature type="non-terminal residue" evidence="10">
    <location>
        <position position="319"/>
    </location>
</feature>
<dbReference type="PROSITE" id="PS50016">
    <property type="entry name" value="ZF_PHD_2"/>
    <property type="match status" value="1"/>
</dbReference>
<evidence type="ECO:0000313" key="10">
    <source>
        <dbReference type="EMBL" id="RKP04166.1"/>
    </source>
</evidence>
<evidence type="ECO:0008006" key="12">
    <source>
        <dbReference type="Google" id="ProtNLM"/>
    </source>
</evidence>
<dbReference type="Gene3D" id="3.30.40.10">
    <property type="entry name" value="Zinc/RING finger domain, C3HC4 (zinc finger)"/>
    <property type="match status" value="1"/>
</dbReference>
<dbReference type="GO" id="GO:0034647">
    <property type="term" value="F:histone H3K4me/H3K4me2/H3K4me3 demethylase activity"/>
    <property type="evidence" value="ECO:0007669"/>
    <property type="project" value="TreeGrafter"/>
</dbReference>
<name>A0A4P9XF18_9FUNG</name>
<gene>
    <name evidence="10" type="ORF">CXG81DRAFT_787</name>
</gene>
<evidence type="ECO:0000259" key="8">
    <source>
        <dbReference type="PROSITE" id="PS50016"/>
    </source>
</evidence>
<evidence type="ECO:0000256" key="6">
    <source>
        <dbReference type="ARBA" id="ARBA00023242"/>
    </source>
</evidence>
<dbReference type="PANTHER" id="PTHR10694:SF33">
    <property type="entry name" value="LYSINE-SPECIFIC DEMETHYLASE 5"/>
    <property type="match status" value="1"/>
</dbReference>
<dbReference type="SMART" id="SM00249">
    <property type="entry name" value="PHD"/>
    <property type="match status" value="1"/>
</dbReference>
<dbReference type="InterPro" id="IPR019787">
    <property type="entry name" value="Znf_PHD-finger"/>
</dbReference>
<evidence type="ECO:0000256" key="7">
    <source>
        <dbReference type="PROSITE-ProRule" id="PRU00146"/>
    </source>
</evidence>
<evidence type="ECO:0000259" key="9">
    <source>
        <dbReference type="PROSITE" id="PS51184"/>
    </source>
</evidence>
<dbReference type="Pfam" id="PF21323">
    <property type="entry name" value="KDM5_C-hel"/>
    <property type="match status" value="1"/>
</dbReference>
<evidence type="ECO:0000256" key="5">
    <source>
        <dbReference type="ARBA" id="ARBA00023004"/>
    </source>
</evidence>
<dbReference type="GO" id="GO:0006355">
    <property type="term" value="P:regulation of DNA-templated transcription"/>
    <property type="evidence" value="ECO:0007669"/>
    <property type="project" value="TreeGrafter"/>
</dbReference>
<dbReference type="OrthoDB" id="1678912at2759"/>
<proteinExistence type="predicted"/>
<feature type="non-terminal residue" evidence="10">
    <location>
        <position position="1"/>
    </location>
</feature>
<dbReference type="InterPro" id="IPR013083">
    <property type="entry name" value="Znf_RING/FYVE/PHD"/>
</dbReference>
<dbReference type="InterPro" id="IPR003347">
    <property type="entry name" value="JmjC_dom"/>
</dbReference>
<dbReference type="SUPFAM" id="SSF57903">
    <property type="entry name" value="FYVE/PHD zinc finger"/>
    <property type="match status" value="1"/>
</dbReference>
<feature type="domain" description="JmjC" evidence="9">
    <location>
        <begin position="138"/>
        <end position="304"/>
    </location>
</feature>
<organism evidence="10 11">
    <name type="scientific">Caulochytrium protostelioides</name>
    <dbReference type="NCBI Taxonomy" id="1555241"/>
    <lineage>
        <taxon>Eukaryota</taxon>
        <taxon>Fungi</taxon>
        <taxon>Fungi incertae sedis</taxon>
        <taxon>Chytridiomycota</taxon>
        <taxon>Chytridiomycota incertae sedis</taxon>
        <taxon>Chytridiomycetes</taxon>
        <taxon>Caulochytriales</taxon>
        <taxon>Caulochytriaceae</taxon>
        <taxon>Caulochytrium</taxon>
    </lineage>
</organism>
<dbReference type="InterPro" id="IPR019786">
    <property type="entry name" value="Zinc_finger_PHD-type_CS"/>
</dbReference>
<comment type="subcellular location">
    <subcellularLocation>
        <location evidence="1">Nucleus</location>
    </subcellularLocation>
</comment>
<evidence type="ECO:0000256" key="2">
    <source>
        <dbReference type="ARBA" id="ARBA00022723"/>
    </source>
</evidence>
<feature type="domain" description="PHD-type" evidence="8">
    <location>
        <begin position="1"/>
        <end position="49"/>
    </location>
</feature>
<dbReference type="InterPro" id="IPR011011">
    <property type="entry name" value="Znf_FYVE_PHD"/>
</dbReference>
<keyword evidence="3 7" id="KW-0863">Zinc-finger</keyword>
<keyword evidence="4" id="KW-0862">Zinc</keyword>
<dbReference type="GO" id="GO:0000785">
    <property type="term" value="C:chromatin"/>
    <property type="evidence" value="ECO:0007669"/>
    <property type="project" value="TreeGrafter"/>
</dbReference>
<keyword evidence="6" id="KW-0539">Nucleus</keyword>
<evidence type="ECO:0000256" key="3">
    <source>
        <dbReference type="ARBA" id="ARBA00022771"/>
    </source>
</evidence>
<dbReference type="InterPro" id="IPR048615">
    <property type="entry name" value="KDM5_C-hel"/>
</dbReference>
<evidence type="ECO:0000313" key="11">
    <source>
        <dbReference type="Proteomes" id="UP000274922"/>
    </source>
</evidence>
<dbReference type="InterPro" id="IPR001965">
    <property type="entry name" value="Znf_PHD"/>
</dbReference>
<keyword evidence="2" id="KW-0479">Metal-binding</keyword>
<accession>A0A4P9XF18</accession>
<dbReference type="SUPFAM" id="SSF51197">
    <property type="entry name" value="Clavaminate synthase-like"/>
    <property type="match status" value="1"/>
</dbReference>
<evidence type="ECO:0000256" key="4">
    <source>
        <dbReference type="ARBA" id="ARBA00022833"/>
    </source>
</evidence>
<dbReference type="SMART" id="SM00558">
    <property type="entry name" value="JmjC"/>
    <property type="match status" value="1"/>
</dbReference>
<dbReference type="STRING" id="1555241.A0A4P9XF18"/>
<dbReference type="EMBL" id="ML014113">
    <property type="protein sequence ID" value="RKP04166.1"/>
    <property type="molecule type" value="Genomic_DNA"/>
</dbReference>
<dbReference type="PANTHER" id="PTHR10694">
    <property type="entry name" value="LYSINE-SPECIFIC DEMETHYLASE"/>
    <property type="match status" value="1"/>
</dbReference>
<dbReference type="GO" id="GO:0008270">
    <property type="term" value="F:zinc ion binding"/>
    <property type="evidence" value="ECO:0007669"/>
    <property type="project" value="UniProtKB-KW"/>
</dbReference>
<protein>
    <recommendedName>
        <fullName evidence="12">JmjC-domain-containing protein</fullName>
    </recommendedName>
</protein>
<sequence>LCEICHQASDEESMLLCDECDRGFHLYCLEPPLKSIPKSDWYCMDCLRSSGGDYGFEDGKERSLPNFQKIANGFKQKWFHELADEKGHVHVAEDQIEKEFWRLIESPYDDVSVEYGADLHSSRHGSGFPTPERQPLDPYANCGWNLNNVSILPKSLLTYVRNDVSGMMQPWLYVGMVFSTFCWHTEDHFTYSINYNHWGDTKTWYGIPSSDADKFEALMRTSTPELFEENPDLLFHLTTLMSPAHLQRHKVKTVYCHQRAGEFVMTFPRAYHAGFNQGFNFAEAVNLALHDWLPYGRQCVQQYATFSKQPVFSHAELLL</sequence>
<dbReference type="Pfam" id="PF02373">
    <property type="entry name" value="JmjC"/>
    <property type="match status" value="1"/>
</dbReference>
<dbReference type="Proteomes" id="UP000274922">
    <property type="component" value="Unassembled WGS sequence"/>
</dbReference>
<dbReference type="AlphaFoldDB" id="A0A4P9XF18"/>
<keyword evidence="11" id="KW-1185">Reference proteome</keyword>
<keyword evidence="5" id="KW-0408">Iron</keyword>
<dbReference type="PROSITE" id="PS01359">
    <property type="entry name" value="ZF_PHD_1"/>
    <property type="match status" value="1"/>
</dbReference>
<dbReference type="Gene3D" id="2.60.120.650">
    <property type="entry name" value="Cupin"/>
    <property type="match status" value="1"/>
</dbReference>
<evidence type="ECO:0000256" key="1">
    <source>
        <dbReference type="ARBA" id="ARBA00004123"/>
    </source>
</evidence>
<dbReference type="Pfam" id="PF00628">
    <property type="entry name" value="PHD"/>
    <property type="match status" value="1"/>
</dbReference>
<dbReference type="GO" id="GO:0005634">
    <property type="term" value="C:nucleus"/>
    <property type="evidence" value="ECO:0007669"/>
    <property type="project" value="UniProtKB-SubCell"/>
</dbReference>